<dbReference type="eggNOG" id="ENOG502SD08">
    <property type="taxonomic scope" value="Eukaryota"/>
</dbReference>
<feature type="chain" id="PRO_5014553634" evidence="1">
    <location>
        <begin position="17"/>
        <end position="368"/>
    </location>
</feature>
<dbReference type="InterPro" id="IPR018154">
    <property type="entry name" value="TLV/ENV_coat_polyprotein"/>
</dbReference>
<accession>A0A287BEY3</accession>
<feature type="signal peptide" evidence="1">
    <location>
        <begin position="1"/>
        <end position="16"/>
    </location>
</feature>
<reference evidence="4" key="1">
    <citation type="submission" date="2009-11" db="EMBL/GenBank/DDBJ databases">
        <authorList>
            <consortium name="Porcine genome sequencing project"/>
        </authorList>
    </citation>
    <scope>NUCLEOTIDE SEQUENCE [LARGE SCALE GENOMIC DNA]</scope>
    <source>
        <strain evidence="4">Duroc</strain>
    </source>
</reference>
<reference evidence="2" key="2">
    <citation type="journal article" date="2019" name="PeerJ">
        <title>Genes of the pig, Sus scrofa, reconstructed with EvidentialGene.</title>
        <authorList>
            <person name="Gilbert D.G."/>
        </authorList>
    </citation>
    <scope>NUCLEOTIDE SEQUENCE</scope>
</reference>
<dbReference type="EMBL" id="DQIR01313683">
    <property type="protein sequence ID" value="HDC69161.1"/>
    <property type="molecule type" value="Transcribed_RNA"/>
</dbReference>
<keyword evidence="1" id="KW-0732">Signal</keyword>
<dbReference type="Ensembl" id="ENSSSCT00000062204.3">
    <property type="protein sequence ID" value="ENSSSCP00000054685.1"/>
    <property type="gene ID" value="ENSSSCG00000031640.3"/>
</dbReference>
<dbReference type="KEGG" id="ssc:100624077"/>
<reference evidence="3" key="3">
    <citation type="journal article" date="2020" name="Gigascience">
        <title>An improved pig reference genome sequence to enable pig genetics and genomics research.</title>
        <authorList>
            <person name="Warr A."/>
            <person name="Affara N."/>
            <person name="Aken B."/>
            <person name="Beiki H."/>
            <person name="Bickhart D.M."/>
            <person name="Billis K."/>
            <person name="Chow W."/>
            <person name="Eory L."/>
            <person name="Finlayson H.A."/>
            <person name="Flicek P."/>
            <person name="Giron C.G."/>
            <person name="Griffin D.K."/>
            <person name="Hall R."/>
            <person name="Hannum G."/>
            <person name="Hourlier T."/>
            <person name="Howe K."/>
            <person name="Hume D.A."/>
            <person name="Izuogu O."/>
            <person name="Kim K."/>
            <person name="Koren S."/>
            <person name="Liu H."/>
            <person name="Manchanda N."/>
            <person name="Martin F.J."/>
            <person name="Nonneman D.J."/>
            <person name="O'Connor R.E."/>
            <person name="Phillippy A.M."/>
            <person name="Rohrer G.A."/>
            <person name="Rosen B.D."/>
            <person name="Rund L.A."/>
            <person name="Sargent C.A."/>
            <person name="Schook L.B."/>
            <person name="Schroeder S.G."/>
            <person name="Schwartz A.S."/>
            <person name="Skinner B.M."/>
            <person name="Talbot R."/>
            <person name="Tseng E."/>
            <person name="Tuggle C.K."/>
            <person name="Watson M."/>
            <person name="Smith T.P.L."/>
            <person name="Archibald A.L."/>
        </authorList>
    </citation>
    <scope>NUCLEOTIDE SEQUENCE [LARGE SCALE GENOMIC DNA]</scope>
    <source>
        <strain evidence="3">Duroc</strain>
    </source>
</reference>
<keyword evidence="4" id="KW-1185">Reference proteome</keyword>
<dbReference type="OrthoDB" id="9838483at2759"/>
<dbReference type="Pfam" id="PF00429">
    <property type="entry name" value="TLV_coat"/>
    <property type="match status" value="1"/>
</dbReference>
<evidence type="ECO:0007829" key="5">
    <source>
        <dbReference type="PeptideAtlas" id="A0A287BEY3"/>
    </source>
</evidence>
<reference evidence="3" key="4">
    <citation type="submission" date="2025-05" db="UniProtKB">
        <authorList>
            <consortium name="Ensembl"/>
        </authorList>
    </citation>
    <scope>IDENTIFICATION</scope>
</reference>
<dbReference type="Gene3D" id="1.10.287.210">
    <property type="match status" value="1"/>
</dbReference>
<evidence type="ECO:0000256" key="1">
    <source>
        <dbReference type="SAM" id="SignalP"/>
    </source>
</evidence>
<name>A0A287BEY3_PIG</name>
<evidence type="ECO:0000313" key="2">
    <source>
        <dbReference type="EMBL" id="HDC69161.1"/>
    </source>
</evidence>
<protein>
    <submittedName>
        <fullName evidence="2">Endogenous retrovirus group V member 2 Env polyprotein</fullName>
    </submittedName>
</protein>
<dbReference type="AlphaFoldDB" id="A0A287BEY3"/>
<dbReference type="OMA" id="KCDAQNP"/>
<dbReference type="PANTHER" id="PTHR10424">
    <property type="entry name" value="VIRAL ENVELOPE PROTEIN"/>
    <property type="match status" value="1"/>
</dbReference>
<proteinExistence type="evidence at protein level"/>
<dbReference type="Ensembl" id="ENSSSCT00000062251.3">
    <property type="protein sequence ID" value="ENSSSCP00000050039.1"/>
    <property type="gene ID" value="ENSSSCG00000031640.3"/>
</dbReference>
<dbReference type="Ensembl" id="ENSSSCT00000070728.1">
    <property type="protein sequence ID" value="ENSSSCP00000067035.1"/>
    <property type="gene ID" value="ENSSSCG00000031640.3"/>
</dbReference>
<evidence type="ECO:0000313" key="4">
    <source>
        <dbReference type="Proteomes" id="UP000008227"/>
    </source>
</evidence>
<dbReference type="PaxDb" id="9823-ENSSSCP00000025704"/>
<dbReference type="GeneID" id="100624077"/>
<evidence type="ECO:0000313" key="3">
    <source>
        <dbReference type="Ensembl" id="ENSSSCP00000054685.1"/>
    </source>
</evidence>
<dbReference type="SUPFAM" id="SSF58069">
    <property type="entry name" value="Virus ectodomain"/>
    <property type="match status" value="1"/>
</dbReference>
<dbReference type="Bgee" id="ENSSSCG00000031640">
    <property type="expression patterns" value="Expressed in spleen and 43 other cell types or tissues"/>
</dbReference>
<dbReference type="SMR" id="A0A287BEY3"/>
<gene>
    <name evidence="3" type="primary">LOC100624077</name>
</gene>
<dbReference type="GeneTree" id="ENSGT00940000164101"/>
<sequence length="368" mass="40383">MMALVVLYCLISLVSATSWKENTLVKLSQSVADGGNLNNCWICHMSPHASHGQYLPSVVPITDFDTIPDPETFYNLSPPRLTFQVQIASGPPNTPTPCFHLSEVISIAGKMTTGPPRSLKFLLRKCDAQNPPKCTLNECVRANSDSNLCQKVKQVGYHVNGLWKACSSSHSWLDNIISKLPQNEQINDTTLGGVTCAPPGFVFVCGIGSDSPTQGWAHRCLDSWQMQGSCLLGYFRTPFSVHSLQSITSHSKSNSRLKREIMARYEDNKGQSNLIPSAGIYINRDMIRNLSATIEQIAEDTAESIAAQHTSLNSMARVVLDNRMALDFLRAKEGGVCAVAHDTCCTYINSNGEVETQVNKVSQQATWL</sequence>
<dbReference type="PANTHER" id="PTHR10424:SF74">
    <property type="entry name" value="ENDOGENOUS RETROVIRUS GROUP V MEMBER 2 ENV POLYPROTEIN"/>
    <property type="match status" value="1"/>
</dbReference>
<dbReference type="Proteomes" id="UP000008227">
    <property type="component" value="Chromosome 6"/>
</dbReference>
<organism evidence="3 4">
    <name type="scientific">Sus scrofa</name>
    <name type="common">Pig</name>
    <dbReference type="NCBI Taxonomy" id="9823"/>
    <lineage>
        <taxon>Eukaryota</taxon>
        <taxon>Metazoa</taxon>
        <taxon>Chordata</taxon>
        <taxon>Craniata</taxon>
        <taxon>Vertebrata</taxon>
        <taxon>Euteleostomi</taxon>
        <taxon>Mammalia</taxon>
        <taxon>Eutheria</taxon>
        <taxon>Laurasiatheria</taxon>
        <taxon>Artiodactyla</taxon>
        <taxon>Suina</taxon>
        <taxon>Suidae</taxon>
        <taxon>Sus</taxon>
    </lineage>
</organism>
<dbReference type="RefSeq" id="XP_005658198.1">
    <property type="nucleotide sequence ID" value="XM_005658141.3"/>
</dbReference>
<keyword evidence="5" id="KW-1267">Proteomics identification</keyword>